<reference evidence="1 2" key="1">
    <citation type="submission" date="2019-05" db="EMBL/GenBank/DDBJ databases">
        <title>Another draft genome of Portunus trituberculatus and its Hox gene families provides insights of decapod evolution.</title>
        <authorList>
            <person name="Jeong J.-H."/>
            <person name="Song I."/>
            <person name="Kim S."/>
            <person name="Choi T."/>
            <person name="Kim D."/>
            <person name="Ryu S."/>
            <person name="Kim W."/>
        </authorList>
    </citation>
    <scope>NUCLEOTIDE SEQUENCE [LARGE SCALE GENOMIC DNA]</scope>
    <source>
        <tissue evidence="1">Muscle</tissue>
    </source>
</reference>
<gene>
    <name evidence="1" type="ORF">E2C01_089859</name>
</gene>
<keyword evidence="2" id="KW-1185">Reference proteome</keyword>
<dbReference type="Proteomes" id="UP000324222">
    <property type="component" value="Unassembled WGS sequence"/>
</dbReference>
<dbReference type="AlphaFoldDB" id="A0A5B7JD64"/>
<organism evidence="1 2">
    <name type="scientific">Portunus trituberculatus</name>
    <name type="common">Swimming crab</name>
    <name type="synonym">Neptunus trituberculatus</name>
    <dbReference type="NCBI Taxonomy" id="210409"/>
    <lineage>
        <taxon>Eukaryota</taxon>
        <taxon>Metazoa</taxon>
        <taxon>Ecdysozoa</taxon>
        <taxon>Arthropoda</taxon>
        <taxon>Crustacea</taxon>
        <taxon>Multicrustacea</taxon>
        <taxon>Malacostraca</taxon>
        <taxon>Eumalacostraca</taxon>
        <taxon>Eucarida</taxon>
        <taxon>Decapoda</taxon>
        <taxon>Pleocyemata</taxon>
        <taxon>Brachyura</taxon>
        <taxon>Eubrachyura</taxon>
        <taxon>Portunoidea</taxon>
        <taxon>Portunidae</taxon>
        <taxon>Portuninae</taxon>
        <taxon>Portunus</taxon>
    </lineage>
</organism>
<dbReference type="EMBL" id="VSRR010099519">
    <property type="protein sequence ID" value="MPC94680.1"/>
    <property type="molecule type" value="Genomic_DNA"/>
</dbReference>
<proteinExistence type="predicted"/>
<comment type="caution">
    <text evidence="1">The sequence shown here is derived from an EMBL/GenBank/DDBJ whole genome shotgun (WGS) entry which is preliminary data.</text>
</comment>
<accession>A0A5B7JD64</accession>
<name>A0A5B7JD64_PORTR</name>
<protein>
    <submittedName>
        <fullName evidence="1">Uncharacterized protein</fullName>
    </submittedName>
</protein>
<evidence type="ECO:0000313" key="1">
    <source>
        <dbReference type="EMBL" id="MPC94680.1"/>
    </source>
</evidence>
<sequence length="77" mass="8442">MESLVICECLASLRRPRSQPLMVQGGEGLGGPPEGEGECCSYFKEKNQCTSFSISLALYSFGLDLEDTLWQEYSSPA</sequence>
<evidence type="ECO:0000313" key="2">
    <source>
        <dbReference type="Proteomes" id="UP000324222"/>
    </source>
</evidence>